<reference evidence="2 3" key="1">
    <citation type="submission" date="2017-11" db="EMBL/GenBank/DDBJ databases">
        <title>Taxonomic description and genome sequences of Spirosoma HA7 sp. nov., isolated from pollen microhabitat of Corylus avellana.</title>
        <authorList>
            <person name="Ambika Manirajan B."/>
            <person name="Suarez C."/>
            <person name="Ratering S."/>
            <person name="Geissler-Plaum R."/>
            <person name="Cardinale M."/>
            <person name="Sylvia S."/>
        </authorList>
    </citation>
    <scope>NUCLEOTIDE SEQUENCE [LARGE SCALE GENOMIC DNA]</scope>
    <source>
        <strain evidence="2 3">HA7</strain>
    </source>
</reference>
<dbReference type="AlphaFoldDB" id="A0A2K8YXS0"/>
<evidence type="ECO:0000313" key="2">
    <source>
        <dbReference type="EMBL" id="AUD02425.1"/>
    </source>
</evidence>
<dbReference type="InterPro" id="IPR029063">
    <property type="entry name" value="SAM-dependent_MTases_sf"/>
</dbReference>
<dbReference type="EMBL" id="CP025096">
    <property type="protein sequence ID" value="AUD02425.1"/>
    <property type="molecule type" value="Genomic_DNA"/>
</dbReference>
<accession>A0A2K8YXS0</accession>
<dbReference type="InterPro" id="IPR006342">
    <property type="entry name" value="FkbM_mtfrase"/>
</dbReference>
<dbReference type="PANTHER" id="PTHR34203:SF15">
    <property type="entry name" value="SLL1173 PROTEIN"/>
    <property type="match status" value="1"/>
</dbReference>
<dbReference type="RefSeq" id="WP_100988142.1">
    <property type="nucleotide sequence ID" value="NZ_CP025096.1"/>
</dbReference>
<name>A0A2K8YXS0_9BACT</name>
<dbReference type="InterPro" id="IPR052514">
    <property type="entry name" value="SAM-dependent_MTase"/>
</dbReference>
<evidence type="ECO:0000313" key="3">
    <source>
        <dbReference type="Proteomes" id="UP000232883"/>
    </source>
</evidence>
<organism evidence="2 3">
    <name type="scientific">Spirosoma pollinicola</name>
    <dbReference type="NCBI Taxonomy" id="2057025"/>
    <lineage>
        <taxon>Bacteria</taxon>
        <taxon>Pseudomonadati</taxon>
        <taxon>Bacteroidota</taxon>
        <taxon>Cytophagia</taxon>
        <taxon>Cytophagales</taxon>
        <taxon>Cytophagaceae</taxon>
        <taxon>Spirosoma</taxon>
    </lineage>
</organism>
<dbReference type="Gene3D" id="3.40.50.150">
    <property type="entry name" value="Vaccinia Virus protein VP39"/>
    <property type="match status" value="1"/>
</dbReference>
<dbReference type="NCBIfam" id="TIGR01444">
    <property type="entry name" value="fkbM_fam"/>
    <property type="match status" value="1"/>
</dbReference>
<gene>
    <name evidence="2" type="ORF">CWM47_11665</name>
</gene>
<dbReference type="OrthoDB" id="930965at2"/>
<keyword evidence="3" id="KW-1185">Reference proteome</keyword>
<feature type="domain" description="Methyltransferase FkbM" evidence="1">
    <location>
        <begin position="71"/>
        <end position="220"/>
    </location>
</feature>
<dbReference type="SUPFAM" id="SSF53335">
    <property type="entry name" value="S-adenosyl-L-methionine-dependent methyltransferases"/>
    <property type="match status" value="1"/>
</dbReference>
<dbReference type="Proteomes" id="UP000232883">
    <property type="component" value="Chromosome"/>
</dbReference>
<sequence>MFNYLKESFARKKARRVTAKYPYEIDSFQLAKEGTVQFANWKNPLIPPKAITQAEINFFRRFATPGSFSIDVGANIGDTTVPMAIAVGKDGLTLGFEPNPMTHEILDANAQLNKTKTNIVPLAYAVTEEEGEFFYSSSEASFGNGGVSASAAEADQHGKFKLENKVKGINLNRYLNQYYKAYLPKLSLIKVDVEGHDIDVLRSISTLIDEYKPTIIAECFSEATLEERVDLYNLVANHNYTLYYFGDFDENTEIIKLSAQDMIRWKNFNFYAIPNK</sequence>
<protein>
    <recommendedName>
        <fullName evidence="1">Methyltransferase FkbM domain-containing protein</fullName>
    </recommendedName>
</protein>
<dbReference type="PANTHER" id="PTHR34203">
    <property type="entry name" value="METHYLTRANSFERASE, FKBM FAMILY PROTEIN"/>
    <property type="match status" value="1"/>
</dbReference>
<proteinExistence type="predicted"/>
<dbReference type="KEGG" id="spir:CWM47_11665"/>
<evidence type="ECO:0000259" key="1">
    <source>
        <dbReference type="Pfam" id="PF05050"/>
    </source>
</evidence>
<dbReference type="Pfam" id="PF05050">
    <property type="entry name" value="Methyltransf_21"/>
    <property type="match status" value="1"/>
</dbReference>